<protein>
    <submittedName>
        <fullName evidence="2">Uncharacterized protein</fullName>
    </submittedName>
</protein>
<accession>A0ABU8U7Z9</accession>
<keyword evidence="3" id="KW-1185">Reference proteome</keyword>
<dbReference type="EMBL" id="JBBKAM010000002">
    <property type="protein sequence ID" value="MEJ8643991.1"/>
    <property type="molecule type" value="Genomic_DNA"/>
</dbReference>
<reference evidence="2 3" key="1">
    <citation type="submission" date="2024-03" db="EMBL/GenBank/DDBJ databases">
        <title>Novel Streptomyces species of biotechnological and ecological value are a feature of Machair soil.</title>
        <authorList>
            <person name="Prole J.R."/>
            <person name="Goodfellow M."/>
            <person name="Allenby N."/>
            <person name="Ward A.C."/>
        </authorList>
    </citation>
    <scope>NUCLEOTIDE SEQUENCE [LARGE SCALE GENOMIC DNA]</scope>
    <source>
        <strain evidence="2 3">MS1.HAVA.3</strain>
    </source>
</reference>
<organism evidence="2 3">
    <name type="scientific">Streptomyces caledonius</name>
    <dbReference type="NCBI Taxonomy" id="3134107"/>
    <lineage>
        <taxon>Bacteria</taxon>
        <taxon>Bacillati</taxon>
        <taxon>Actinomycetota</taxon>
        <taxon>Actinomycetes</taxon>
        <taxon>Kitasatosporales</taxon>
        <taxon>Streptomycetaceae</taxon>
        <taxon>Streptomyces</taxon>
    </lineage>
</organism>
<feature type="region of interest" description="Disordered" evidence="1">
    <location>
        <begin position="21"/>
        <end position="47"/>
    </location>
</feature>
<evidence type="ECO:0000313" key="2">
    <source>
        <dbReference type="EMBL" id="MEJ8643991.1"/>
    </source>
</evidence>
<proteinExistence type="predicted"/>
<dbReference type="Proteomes" id="UP001382904">
    <property type="component" value="Unassembled WGS sequence"/>
</dbReference>
<sequence>MNTDSPCADRKVIVALDFDDRRAAGPPRSSSSASATRAASTRSDWSC</sequence>
<evidence type="ECO:0000256" key="1">
    <source>
        <dbReference type="SAM" id="MobiDB-lite"/>
    </source>
</evidence>
<name>A0ABU8U7Z9_9ACTN</name>
<comment type="caution">
    <text evidence="2">The sequence shown here is derived from an EMBL/GenBank/DDBJ whole genome shotgun (WGS) entry which is preliminary data.</text>
</comment>
<feature type="compositionally biased region" description="Low complexity" evidence="1">
    <location>
        <begin position="24"/>
        <end position="47"/>
    </location>
</feature>
<gene>
    <name evidence="2" type="ORF">WKI68_26725</name>
</gene>
<evidence type="ECO:0000313" key="3">
    <source>
        <dbReference type="Proteomes" id="UP001382904"/>
    </source>
</evidence>